<reference evidence="2 3" key="1">
    <citation type="journal article" date="2016" name="Front. Microbiol.">
        <title>Genomic Resource of Rice Seed Associated Bacteria.</title>
        <authorList>
            <person name="Midha S."/>
            <person name="Bansal K."/>
            <person name="Sharma S."/>
            <person name="Kumar N."/>
            <person name="Patil P.P."/>
            <person name="Chaudhry V."/>
            <person name="Patil P.B."/>
        </authorList>
    </citation>
    <scope>NUCLEOTIDE SEQUENCE [LARGE SCALE GENOMIC DNA]</scope>
    <source>
        <strain evidence="2 3">NS331</strain>
    </source>
</reference>
<dbReference type="EMBL" id="LDSL01000154">
    <property type="protein sequence ID" value="KTT15057.1"/>
    <property type="molecule type" value="Genomic_DNA"/>
</dbReference>
<dbReference type="PATRIC" id="fig|433924.3.peg.1390"/>
<organism evidence="2 3">
    <name type="scientific">Pseudacidovorax intermedius</name>
    <dbReference type="NCBI Taxonomy" id="433924"/>
    <lineage>
        <taxon>Bacteria</taxon>
        <taxon>Pseudomonadati</taxon>
        <taxon>Pseudomonadota</taxon>
        <taxon>Betaproteobacteria</taxon>
        <taxon>Burkholderiales</taxon>
        <taxon>Comamonadaceae</taxon>
        <taxon>Pseudacidovorax</taxon>
    </lineage>
</organism>
<sequence>MERKMQKPAGGAGRRRAAWGAWAVALACAWPAAGARAQAAAPDAEAAASRQEQARLADSDTLLALTQEGAILYSQDKVKLSAYQYCSQAVSLAEAGDFRQSVRAASKALHLAGATQDPALLAAAKRDLAIVYSYAGQLEKAEQFAREALQLPTREPQLIRGPALKVLGDVAARRGDLAGAIRSYDDALAGSSPRYAPLVQASLANALIDSGKPEDLARARQLLDSLPPQRDASLAAQVDRTRANLLLAEGKPAEARTLFQQLTTRRAGTDAGYFQLWAWDGVARSELALGRKAEAAQALDRALAGVDGVRARFRSDEFKMGVFSDLQQLFERAVGLYADMGEPRRAFEVSEHSRSRALLDAVRGRAQLAAQATTVVDLADLQSTLAPDERLVQYHALPDRLQVWVVSSTEVRSQSLPIRRDELVELVDTFRNSVVRGRRTAIGNADKMGAALIGPLGLQPGQRIVVVPHGPLHYLPFQALRVDGRYLIETHPVSVAPSMSIAVQLARRTPRVDGRLTAFGNPRIEDKYDLPGSVAEVQRLEQLFPHHTVFMGAQATKTQFRQAAGGAPLVHVAAHAEADQVDPLYSRILLANENGRQNFLEAHEILELPMQGTALVTLSACESGLGRIASGDEVLGFTRSFLSAGSSSLIASLWPVSDDATAVLMSTLYGELARGRDLQQAMQAGQLAVLRDPRMAHPFFWAPFNLIGNWRLTVQ</sequence>
<dbReference type="InterPro" id="IPR024983">
    <property type="entry name" value="CHAT_dom"/>
</dbReference>
<gene>
    <name evidence="2" type="ORF">NS331_21625</name>
</gene>
<protein>
    <recommendedName>
        <fullName evidence="1">CHAT domain-containing protein</fullName>
    </recommendedName>
</protein>
<dbReference type="PROSITE" id="PS51257">
    <property type="entry name" value="PROKAR_LIPOPROTEIN"/>
    <property type="match status" value="1"/>
</dbReference>
<evidence type="ECO:0000259" key="1">
    <source>
        <dbReference type="Pfam" id="PF12770"/>
    </source>
</evidence>
<evidence type="ECO:0000313" key="2">
    <source>
        <dbReference type="EMBL" id="KTT15057.1"/>
    </source>
</evidence>
<keyword evidence="3" id="KW-1185">Reference proteome</keyword>
<dbReference type="Gene3D" id="1.25.40.10">
    <property type="entry name" value="Tetratricopeptide repeat domain"/>
    <property type="match status" value="1"/>
</dbReference>
<proteinExistence type="predicted"/>
<dbReference type="PANTHER" id="PTHR10098">
    <property type="entry name" value="RAPSYN-RELATED"/>
    <property type="match status" value="1"/>
</dbReference>
<comment type="caution">
    <text evidence="2">The sequence shown here is derived from an EMBL/GenBank/DDBJ whole genome shotgun (WGS) entry which is preliminary data.</text>
</comment>
<evidence type="ECO:0000313" key="3">
    <source>
        <dbReference type="Proteomes" id="UP000072741"/>
    </source>
</evidence>
<dbReference type="PANTHER" id="PTHR10098:SF108">
    <property type="entry name" value="TETRATRICOPEPTIDE REPEAT PROTEIN 28"/>
    <property type="match status" value="1"/>
</dbReference>
<name>A0A147GN81_9BURK</name>
<dbReference type="SUPFAM" id="SSF48452">
    <property type="entry name" value="TPR-like"/>
    <property type="match status" value="2"/>
</dbReference>
<dbReference type="Proteomes" id="UP000072741">
    <property type="component" value="Unassembled WGS sequence"/>
</dbReference>
<dbReference type="AlphaFoldDB" id="A0A147GN81"/>
<dbReference type="InterPro" id="IPR011990">
    <property type="entry name" value="TPR-like_helical_dom_sf"/>
</dbReference>
<dbReference type="OrthoDB" id="9771112at2"/>
<dbReference type="Pfam" id="PF12770">
    <property type="entry name" value="CHAT"/>
    <property type="match status" value="1"/>
</dbReference>
<feature type="domain" description="CHAT" evidence="1">
    <location>
        <begin position="450"/>
        <end position="709"/>
    </location>
</feature>
<accession>A0A147GN81</accession>